<dbReference type="PANTHER" id="PTHR21716">
    <property type="entry name" value="TRANSMEMBRANE PROTEIN"/>
    <property type="match status" value="1"/>
</dbReference>
<dbReference type="Proteomes" id="UP000469011">
    <property type="component" value="Unassembled WGS sequence"/>
</dbReference>
<name>A0A6N9T2E4_9HYPH</name>
<feature type="transmembrane region" description="Helical" evidence="6">
    <location>
        <begin position="147"/>
        <end position="170"/>
    </location>
</feature>
<evidence type="ECO:0000256" key="2">
    <source>
        <dbReference type="ARBA" id="ARBA00009773"/>
    </source>
</evidence>
<organism evidence="7 8">
    <name type="scientific">Jiella pacifica</name>
    <dbReference type="NCBI Taxonomy" id="2696469"/>
    <lineage>
        <taxon>Bacteria</taxon>
        <taxon>Pseudomonadati</taxon>
        <taxon>Pseudomonadota</taxon>
        <taxon>Alphaproteobacteria</taxon>
        <taxon>Hyphomicrobiales</taxon>
        <taxon>Aurantimonadaceae</taxon>
        <taxon>Jiella</taxon>
    </lineage>
</organism>
<evidence type="ECO:0000256" key="5">
    <source>
        <dbReference type="ARBA" id="ARBA00023136"/>
    </source>
</evidence>
<dbReference type="Pfam" id="PF01594">
    <property type="entry name" value="AI-2E_transport"/>
    <property type="match status" value="1"/>
</dbReference>
<feature type="transmembrane region" description="Helical" evidence="6">
    <location>
        <begin position="63"/>
        <end position="88"/>
    </location>
</feature>
<reference evidence="7 8" key="1">
    <citation type="submission" date="2020-01" db="EMBL/GenBank/DDBJ databases">
        <title>Jiella pacifica sp. nov.</title>
        <authorList>
            <person name="Xue Z."/>
            <person name="Zhu S."/>
            <person name="Chen J."/>
            <person name="Yang J."/>
        </authorList>
    </citation>
    <scope>NUCLEOTIDE SEQUENCE [LARGE SCALE GENOMIC DNA]</scope>
    <source>
        <strain evidence="7 8">40Bstr34</strain>
    </source>
</reference>
<dbReference type="InterPro" id="IPR002549">
    <property type="entry name" value="AI-2E-like"/>
</dbReference>
<evidence type="ECO:0000313" key="8">
    <source>
        <dbReference type="Proteomes" id="UP000469011"/>
    </source>
</evidence>
<keyword evidence="5 6" id="KW-0472">Membrane</keyword>
<dbReference type="EMBL" id="JAAAMG010000010">
    <property type="protein sequence ID" value="NDW05480.1"/>
    <property type="molecule type" value="Genomic_DNA"/>
</dbReference>
<gene>
    <name evidence="7" type="ORF">GTK09_13710</name>
</gene>
<dbReference type="PANTHER" id="PTHR21716:SF4">
    <property type="entry name" value="TRANSMEMBRANE PROTEIN 245"/>
    <property type="match status" value="1"/>
</dbReference>
<keyword evidence="4 6" id="KW-1133">Transmembrane helix</keyword>
<feature type="transmembrane region" description="Helical" evidence="6">
    <location>
        <begin position="204"/>
        <end position="227"/>
    </location>
</feature>
<evidence type="ECO:0000256" key="3">
    <source>
        <dbReference type="ARBA" id="ARBA00022692"/>
    </source>
</evidence>
<feature type="transmembrane region" description="Helical" evidence="6">
    <location>
        <begin position="233"/>
        <end position="263"/>
    </location>
</feature>
<dbReference type="AlphaFoldDB" id="A0A6N9T2E4"/>
<keyword evidence="8" id="KW-1185">Reference proteome</keyword>
<feature type="transmembrane region" description="Helical" evidence="6">
    <location>
        <begin position="270"/>
        <end position="292"/>
    </location>
</feature>
<evidence type="ECO:0000313" key="7">
    <source>
        <dbReference type="EMBL" id="NDW05480.1"/>
    </source>
</evidence>
<protein>
    <submittedName>
        <fullName evidence="7">AI-2E family transporter</fullName>
    </submittedName>
</protein>
<proteinExistence type="inferred from homology"/>
<keyword evidence="3 6" id="KW-0812">Transmembrane</keyword>
<sequence>MMSLRDRRTLSSLILITAVIAGLYLCFLMAAPFLPAIVWSFVLASLIRPLHRRLRQATGSDAVSASVTVALVAALVVFPGLMLGSALLSEAVRSATNLEAVVAADPWSGLLDAHPSVAAAADWVDRQFDMQSFLQSVAAWLGRWSAALLQGSITGSINLLLTFYFLFYLLRDEEQAGTTLKAALPLSQEEFALLSERVIATVRATVLGTAFVAMLQGVLGGLSFWWLGLPAPIFWGVVMGFLGIVPFLGAFVIWFPAAAYLALVGDFQAAIVLVIWGTLVVGLVDNLVYPILVGRQLMIHSAVTFTAVVGGLLVFGTTGLVLGPLVVAVLLALLQIWRLREEAARPSGGPPEVAP</sequence>
<evidence type="ECO:0000256" key="1">
    <source>
        <dbReference type="ARBA" id="ARBA00004141"/>
    </source>
</evidence>
<evidence type="ECO:0000256" key="6">
    <source>
        <dbReference type="SAM" id="Phobius"/>
    </source>
</evidence>
<evidence type="ECO:0000256" key="4">
    <source>
        <dbReference type="ARBA" id="ARBA00022989"/>
    </source>
</evidence>
<dbReference type="RefSeq" id="WP_163463733.1">
    <property type="nucleotide sequence ID" value="NZ_JAAAMG010000010.1"/>
</dbReference>
<accession>A0A6N9T2E4</accession>
<feature type="transmembrane region" description="Helical" evidence="6">
    <location>
        <begin position="312"/>
        <end position="337"/>
    </location>
</feature>
<comment type="similarity">
    <text evidence="2">Belongs to the autoinducer-2 exporter (AI-2E) (TC 2.A.86) family.</text>
</comment>
<comment type="subcellular location">
    <subcellularLocation>
        <location evidence="1">Membrane</location>
        <topology evidence="1">Multi-pass membrane protein</topology>
    </subcellularLocation>
</comment>
<comment type="caution">
    <text evidence="7">The sequence shown here is derived from an EMBL/GenBank/DDBJ whole genome shotgun (WGS) entry which is preliminary data.</text>
</comment>
<dbReference type="GO" id="GO:0016020">
    <property type="term" value="C:membrane"/>
    <property type="evidence" value="ECO:0007669"/>
    <property type="project" value="UniProtKB-SubCell"/>
</dbReference>